<evidence type="ECO:0000256" key="6">
    <source>
        <dbReference type="ARBA" id="ARBA00022692"/>
    </source>
</evidence>
<dbReference type="Pfam" id="PF07963">
    <property type="entry name" value="N_methyl"/>
    <property type="match status" value="1"/>
</dbReference>
<comment type="caution">
    <text evidence="10">The sequence shown here is derived from an EMBL/GenBank/DDBJ whole genome shotgun (WGS) entry which is preliminary data.</text>
</comment>
<evidence type="ECO:0000256" key="4">
    <source>
        <dbReference type="ARBA" id="ARBA00022481"/>
    </source>
</evidence>
<name>A0A432YLM6_9GAMM</name>
<keyword evidence="5" id="KW-0997">Cell inner membrane</keyword>
<dbReference type="InterPro" id="IPR010052">
    <property type="entry name" value="T2SS_protein-GspI"/>
</dbReference>
<evidence type="ECO:0000256" key="3">
    <source>
        <dbReference type="ARBA" id="ARBA00022475"/>
    </source>
</evidence>
<evidence type="ECO:0000313" key="11">
    <source>
        <dbReference type="Proteomes" id="UP000288259"/>
    </source>
</evidence>
<accession>A0A432YLM6</accession>
<keyword evidence="7 9" id="KW-1133">Transmembrane helix</keyword>
<comment type="subcellular location">
    <subcellularLocation>
        <location evidence="1">Cell inner membrane</location>
        <topology evidence="1">Single-pass membrane protein</topology>
    </subcellularLocation>
</comment>
<keyword evidence="4" id="KW-0488">Methylation</keyword>
<dbReference type="GO" id="GO:0015628">
    <property type="term" value="P:protein secretion by the type II secretion system"/>
    <property type="evidence" value="ECO:0007669"/>
    <property type="project" value="InterPro"/>
</dbReference>
<dbReference type="OrthoDB" id="6019428at2"/>
<dbReference type="EMBL" id="PIPY01000005">
    <property type="protein sequence ID" value="RUO61842.1"/>
    <property type="molecule type" value="Genomic_DNA"/>
</dbReference>
<evidence type="ECO:0000313" key="10">
    <source>
        <dbReference type="EMBL" id="RUO61842.1"/>
    </source>
</evidence>
<evidence type="ECO:0000256" key="7">
    <source>
        <dbReference type="ARBA" id="ARBA00022989"/>
    </source>
</evidence>
<keyword evidence="11" id="KW-1185">Reference proteome</keyword>
<dbReference type="GO" id="GO:0005886">
    <property type="term" value="C:plasma membrane"/>
    <property type="evidence" value="ECO:0007669"/>
    <property type="project" value="UniProtKB-SubCell"/>
</dbReference>
<keyword evidence="6 9" id="KW-0812">Transmembrane</keyword>
<dbReference type="NCBIfam" id="TIGR02532">
    <property type="entry name" value="IV_pilin_GFxxxE"/>
    <property type="match status" value="1"/>
</dbReference>
<keyword evidence="3" id="KW-1003">Cell membrane</keyword>
<gene>
    <name evidence="10" type="ORF">CWI71_05645</name>
</gene>
<keyword evidence="8 9" id="KW-0472">Membrane</keyword>
<proteinExistence type="inferred from homology"/>
<organism evidence="10 11">
    <name type="scientific">Pseudidiomarina insulisalsae</name>
    <dbReference type="NCBI Taxonomy" id="575789"/>
    <lineage>
        <taxon>Bacteria</taxon>
        <taxon>Pseudomonadati</taxon>
        <taxon>Pseudomonadota</taxon>
        <taxon>Gammaproteobacteria</taxon>
        <taxon>Alteromonadales</taxon>
        <taxon>Idiomarinaceae</taxon>
        <taxon>Pseudidiomarina</taxon>
    </lineage>
</organism>
<evidence type="ECO:0000256" key="1">
    <source>
        <dbReference type="ARBA" id="ARBA00004377"/>
    </source>
</evidence>
<dbReference type="Proteomes" id="UP000288259">
    <property type="component" value="Unassembled WGS sequence"/>
</dbReference>
<dbReference type="GO" id="GO:0015627">
    <property type="term" value="C:type II protein secretion system complex"/>
    <property type="evidence" value="ECO:0007669"/>
    <property type="project" value="InterPro"/>
</dbReference>
<reference evidence="11" key="1">
    <citation type="journal article" date="2018" name="Front. Microbiol.">
        <title>Genome-Based Analysis Reveals the Taxonomy and Diversity of the Family Idiomarinaceae.</title>
        <authorList>
            <person name="Liu Y."/>
            <person name="Lai Q."/>
            <person name="Shao Z."/>
        </authorList>
    </citation>
    <scope>NUCLEOTIDE SEQUENCE [LARGE SCALE GENOMIC DNA]</scope>
    <source>
        <strain evidence="11">CVS-6</strain>
    </source>
</reference>
<evidence type="ECO:0000256" key="9">
    <source>
        <dbReference type="SAM" id="Phobius"/>
    </source>
</evidence>
<dbReference type="AlphaFoldDB" id="A0A432YLM6"/>
<dbReference type="RefSeq" id="WP_126754302.1">
    <property type="nucleotide sequence ID" value="NZ_PIPY01000005.1"/>
</dbReference>
<evidence type="ECO:0000256" key="8">
    <source>
        <dbReference type="ARBA" id="ARBA00023136"/>
    </source>
</evidence>
<dbReference type="PANTHER" id="PTHR38779:SF2">
    <property type="entry name" value="TYPE II SECRETION SYSTEM PROTEIN I-RELATED"/>
    <property type="match status" value="1"/>
</dbReference>
<dbReference type="PANTHER" id="PTHR38779">
    <property type="entry name" value="TYPE II SECRETION SYSTEM PROTEIN I-RELATED"/>
    <property type="match status" value="1"/>
</dbReference>
<dbReference type="InterPro" id="IPR012902">
    <property type="entry name" value="N_methyl_site"/>
</dbReference>
<evidence type="ECO:0000256" key="5">
    <source>
        <dbReference type="ARBA" id="ARBA00022519"/>
    </source>
</evidence>
<sequence>MISIRKGRGFTFVEVLVALVIIAVGVAGLVSLQRMFLQSSTRASERTAAMEMAQDKIEELRFTRFSNLAAGTDTEQRADKTFNLSWDVVSQYLVGSGWVPAGSPSEPDPLPPEPDAKAVTITVAWTERGGGSETLAMEAWFNNIESRDGGLVVTQPGARAQPKVTYNPGAAPEVIALRLTDDANADAYQVKETTKPTPQVQKQGDKLQVTFNTVTYNEVSKTQRIEDFVTVNCSCRFDGPGTSGKTPARLILEGDRLVLDPYGSQPTQKMVGVSADTNQSELCSLCCRDHHDNYDMVESGNTYRSTELRTDTGNHHHFKNVNGALVTAGQGDVYEESCRMRRVDGYYVTYPDWDLKAVSIMSSEYLLNAATGASYRNYVRDVVHALVTGATIPAQPAGRDDEFIPGAYQLIGRGVYLDRMSTSHMAAVQAAIDSGRADWLSMVPFYEVNLTLLGNWSSQNTNVATVTNEEIQTIVDPENNYYGTYSRGRLQALNSGTTTIDFQVSAGNASILGNGAVHTDELGIEYTSDMDVTVVGQADDDVALYSVTGNINCLFWKQTGKTGSWEACKSSDFRDVTVTTSDLNVTCQIETIGNTNTVGYSCPGIRAGTSLTVYFASANPSTTFTPASVSVSSISENVVAHTEMRIN</sequence>
<protein>
    <submittedName>
        <fullName evidence="10">Uncharacterized protein</fullName>
    </submittedName>
</protein>
<feature type="transmembrane region" description="Helical" evidence="9">
    <location>
        <begin position="12"/>
        <end position="32"/>
    </location>
</feature>
<evidence type="ECO:0000256" key="2">
    <source>
        <dbReference type="ARBA" id="ARBA00008358"/>
    </source>
</evidence>
<comment type="similarity">
    <text evidence="2">Belongs to the GSP I family.</text>
</comment>